<dbReference type="Gene3D" id="3.30.565.10">
    <property type="entry name" value="Histidine kinase-like ATPase, C-terminal domain"/>
    <property type="match status" value="1"/>
</dbReference>
<evidence type="ECO:0000313" key="16">
    <source>
        <dbReference type="EMBL" id="GGD49218.1"/>
    </source>
</evidence>
<keyword evidence="5" id="KW-0808">Transferase</keyword>
<dbReference type="EMBL" id="BMIO01000007">
    <property type="protein sequence ID" value="GGD49218.1"/>
    <property type="molecule type" value="Genomic_DNA"/>
</dbReference>
<evidence type="ECO:0000256" key="10">
    <source>
        <dbReference type="PROSITE-ProRule" id="PRU00050"/>
    </source>
</evidence>
<organism evidence="16 17">
    <name type="scientific">Croceicoccus pelagius</name>
    <dbReference type="NCBI Taxonomy" id="1703341"/>
    <lineage>
        <taxon>Bacteria</taxon>
        <taxon>Pseudomonadati</taxon>
        <taxon>Pseudomonadota</taxon>
        <taxon>Alphaproteobacteria</taxon>
        <taxon>Sphingomonadales</taxon>
        <taxon>Erythrobacteraceae</taxon>
        <taxon>Croceicoccus</taxon>
    </lineage>
</organism>
<dbReference type="InterPro" id="IPR035909">
    <property type="entry name" value="CheB_C"/>
</dbReference>
<evidence type="ECO:0000256" key="8">
    <source>
        <dbReference type="ARBA" id="ARBA00022777"/>
    </source>
</evidence>
<dbReference type="InterPro" id="IPR036804">
    <property type="entry name" value="CheR_N_sf"/>
</dbReference>
<evidence type="ECO:0000256" key="9">
    <source>
        <dbReference type="ARBA" id="ARBA00022840"/>
    </source>
</evidence>
<feature type="region of interest" description="Disordered" evidence="12">
    <location>
        <begin position="1"/>
        <end position="21"/>
    </location>
</feature>
<evidence type="ECO:0000256" key="1">
    <source>
        <dbReference type="ARBA" id="ARBA00000085"/>
    </source>
</evidence>
<feature type="domain" description="CheR-type methyltransferase" evidence="15">
    <location>
        <begin position="232"/>
        <end position="488"/>
    </location>
</feature>
<evidence type="ECO:0000259" key="14">
    <source>
        <dbReference type="PROSITE" id="PS50122"/>
    </source>
</evidence>
<dbReference type="CDD" id="cd16434">
    <property type="entry name" value="CheB-CheR_fusion"/>
    <property type="match status" value="1"/>
</dbReference>
<sequence length="1156" mass="129887">MNDYRPAPMTTRTPRDAEADTQFPVIGVGASAGGLEALREMLGGSKGLPGMAFVVVQHLDPNHESLMAQLIERYTDMPVRQIVGGETLEPDNIYVIPPGSGLSVEDGVLRLTEFKDPRGMRRPIDDFFEALAEDMGDRAACVILSGTGADGSRGLRAIKEHHGVAVAQEPEGARYDGMPLSAVGTGLVDFVRDSNQIITCLREFFDRSLDNVDPKEAADAVAYNIDDLCGALRDQIGHDFSGYKRSTMGRRIERRMQVLGIEDLSAYIERLHSDVDECQALFRDLLINVTRFFRDPEAFEVLHQTVVKPLVRMADQRHGIRIWVPGCSSGEEAYSLAMLFAEELRAQDRNVTVQVIASDIDDQMLRIAREGIYPIAALADIPEPMRSLYTVGHGDTFAINSSIRDMVRFSLHSVIKDPPFSRIDLISCRNLLIYFDDRLQQAVLPLFHYALRPDGWLLLGPSETIGRYDDLFSPVDAKHRLFLRTGMHPSYPLELPGTTRRPTRTSMERQSYQYERSWLEGEALRKLTETYTSPSLLVDGEATILSTWGQVGRYLDFPAERDRRLHATSLAKPGLREIIGALVRQSKESKQRHVARDVKVKTDFGEQPVQVICDPVRDGTFLVVIRETGPFVPMDEGDLVELGETDDQIEFLEDELRITRHRLRSTVEELETANEELKSSNEEMMSMNEELQSTNEELTTVNDELRNKVDQLIVANSDLENFFDSTQLAVIVVDDELRIRSFTDEACSLFPFQHGDRGRKLSEVTTFLEDSNYMDLARRVAGTGEKADARAHNRESGRDYALRVLPYVKQDGTTDGATLVFNDITAALAMERELAEQRERLELAIRVARIGIWEYDPATGETELDEVERELLDVDGEEARKMDLILKRVHSEDRDNVNSALRNAMDGRRDFDETFRVITREGEERWLHGLARRIFIDGEHRFVGVTYDISSERQALAERDLLLREMNHRIKNLFAVVGAMIGISHRESETVEEFAGDLKRRIDAMGRAHALTQQRRVDEPVGLRELIDVVLRPARSNQDVRILGDDAMVPTGKITSLALILHEWATNATKYGALSDEGGELLVEIGHEGDKVVVSWVEKMDGITDKGPSAGFGTRLVEASVRQLDAKLDGGQGDGEFRRKLLLNGLARTANAENPA</sequence>
<keyword evidence="10" id="KW-0145">Chemotaxis</keyword>
<dbReference type="GO" id="GO:0004673">
    <property type="term" value="F:protein histidine kinase activity"/>
    <property type="evidence" value="ECO:0007669"/>
    <property type="project" value="UniProtKB-EC"/>
</dbReference>
<dbReference type="SMART" id="SM00091">
    <property type="entry name" value="PAS"/>
    <property type="match status" value="2"/>
</dbReference>
<dbReference type="PANTHER" id="PTHR24422:SF27">
    <property type="entry name" value="PROTEIN-GLUTAMATE O-METHYLTRANSFERASE"/>
    <property type="match status" value="1"/>
</dbReference>
<proteinExistence type="predicted"/>
<dbReference type="GO" id="GO:0008983">
    <property type="term" value="F:protein-glutamate O-methyltransferase activity"/>
    <property type="evidence" value="ECO:0007669"/>
    <property type="project" value="UniProtKB-EC"/>
</dbReference>
<evidence type="ECO:0000256" key="5">
    <source>
        <dbReference type="ARBA" id="ARBA00022679"/>
    </source>
</evidence>
<dbReference type="GO" id="GO:0000156">
    <property type="term" value="F:phosphorelay response regulator activity"/>
    <property type="evidence" value="ECO:0007669"/>
    <property type="project" value="InterPro"/>
</dbReference>
<evidence type="ECO:0000259" key="13">
    <source>
        <dbReference type="PROSITE" id="PS50112"/>
    </source>
</evidence>
<dbReference type="InterPro" id="IPR029063">
    <property type="entry name" value="SAM-dependent_MTases_sf"/>
</dbReference>
<keyword evidence="9" id="KW-0067">ATP-binding</keyword>
<feature type="active site" evidence="10">
    <location>
        <position position="150"/>
    </location>
</feature>
<comment type="caution">
    <text evidence="16">The sequence shown here is derived from an EMBL/GenBank/DDBJ whole genome shotgun (WGS) entry which is preliminary data.</text>
</comment>
<keyword evidence="6" id="KW-0949">S-adenosyl-L-methionine</keyword>
<dbReference type="NCBIfam" id="TIGR00229">
    <property type="entry name" value="sensory_box"/>
    <property type="match status" value="1"/>
</dbReference>
<evidence type="ECO:0000256" key="7">
    <source>
        <dbReference type="ARBA" id="ARBA00022741"/>
    </source>
</evidence>
<dbReference type="SUPFAM" id="SSF55785">
    <property type="entry name" value="PYP-like sensor domain (PAS domain)"/>
    <property type="match status" value="2"/>
</dbReference>
<dbReference type="SMART" id="SM00138">
    <property type="entry name" value="MeTrc"/>
    <property type="match status" value="1"/>
</dbReference>
<evidence type="ECO:0000256" key="6">
    <source>
        <dbReference type="ARBA" id="ARBA00022691"/>
    </source>
</evidence>
<feature type="domain" description="CheB-type methylesterase" evidence="14">
    <location>
        <begin position="19"/>
        <end position="208"/>
    </location>
</feature>
<evidence type="ECO:0000313" key="17">
    <source>
        <dbReference type="Proteomes" id="UP000598997"/>
    </source>
</evidence>
<keyword evidence="17" id="KW-1185">Reference proteome</keyword>
<accession>A0A917DMP9</accession>
<evidence type="ECO:0000256" key="3">
    <source>
        <dbReference type="ARBA" id="ARBA00022553"/>
    </source>
</evidence>
<dbReference type="GO" id="GO:0005737">
    <property type="term" value="C:cytoplasm"/>
    <property type="evidence" value="ECO:0007669"/>
    <property type="project" value="InterPro"/>
</dbReference>
<dbReference type="GO" id="GO:0006935">
    <property type="term" value="P:chemotaxis"/>
    <property type="evidence" value="ECO:0007669"/>
    <property type="project" value="UniProtKB-UniRule"/>
</dbReference>
<dbReference type="Pfam" id="PF08447">
    <property type="entry name" value="PAS_3"/>
    <property type="match status" value="1"/>
</dbReference>
<evidence type="ECO:0000256" key="2">
    <source>
        <dbReference type="ARBA" id="ARBA00001541"/>
    </source>
</evidence>
<name>A0A917DMP9_9SPHN</name>
<dbReference type="Proteomes" id="UP000598997">
    <property type="component" value="Unassembled WGS sequence"/>
</dbReference>
<keyword evidence="4" id="KW-0489">Methyltransferase</keyword>
<keyword evidence="11" id="KW-0175">Coiled coil</keyword>
<feature type="active site" evidence="10">
    <location>
        <position position="31"/>
    </location>
</feature>
<dbReference type="PROSITE" id="PS50112">
    <property type="entry name" value="PAS"/>
    <property type="match status" value="1"/>
</dbReference>
<dbReference type="Gene3D" id="3.40.50.180">
    <property type="entry name" value="Methylesterase CheB, C-terminal domain"/>
    <property type="match status" value="1"/>
</dbReference>
<dbReference type="PROSITE" id="PS50122">
    <property type="entry name" value="CHEB"/>
    <property type="match status" value="1"/>
</dbReference>
<dbReference type="Gene3D" id="3.30.450.20">
    <property type="entry name" value="PAS domain"/>
    <property type="match status" value="2"/>
</dbReference>
<dbReference type="InterPro" id="IPR022641">
    <property type="entry name" value="CheR_N"/>
</dbReference>
<keyword evidence="7" id="KW-0547">Nucleotide-binding</keyword>
<dbReference type="Pfam" id="PF01739">
    <property type="entry name" value="CheR"/>
    <property type="match status" value="1"/>
</dbReference>
<dbReference type="AlphaFoldDB" id="A0A917DMP9"/>
<keyword evidence="3" id="KW-0597">Phosphoprotein</keyword>
<dbReference type="PRINTS" id="PR00996">
    <property type="entry name" value="CHERMTFRASE"/>
</dbReference>
<dbReference type="PROSITE" id="PS50123">
    <property type="entry name" value="CHER"/>
    <property type="match status" value="1"/>
</dbReference>
<dbReference type="Pfam" id="PF03705">
    <property type="entry name" value="CheR_N"/>
    <property type="match status" value="1"/>
</dbReference>
<evidence type="ECO:0000256" key="4">
    <source>
        <dbReference type="ARBA" id="ARBA00022603"/>
    </source>
</evidence>
<dbReference type="Gene3D" id="1.10.155.10">
    <property type="entry name" value="Chemotaxis receptor methyltransferase CheR, N-terminal domain"/>
    <property type="match status" value="1"/>
</dbReference>
<dbReference type="InterPro" id="IPR011102">
    <property type="entry name" value="Sig_transdc_His_kinase_HWE"/>
</dbReference>
<dbReference type="InterPro" id="IPR000673">
    <property type="entry name" value="Sig_transdc_resp-reg_Me-estase"/>
</dbReference>
<dbReference type="SUPFAM" id="SSF53335">
    <property type="entry name" value="S-adenosyl-L-methionine-dependent methyltransferases"/>
    <property type="match status" value="1"/>
</dbReference>
<feature type="domain" description="PAS" evidence="13">
    <location>
        <begin position="837"/>
        <end position="908"/>
    </location>
</feature>
<protein>
    <submittedName>
        <fullName evidence="16">Chemotaxis protein CheR</fullName>
    </submittedName>
</protein>
<dbReference type="GO" id="GO:0008984">
    <property type="term" value="F:protein-glutamate methylesterase activity"/>
    <property type="evidence" value="ECO:0007669"/>
    <property type="project" value="InterPro"/>
</dbReference>
<keyword evidence="8" id="KW-0418">Kinase</keyword>
<dbReference type="Pfam" id="PF13596">
    <property type="entry name" value="PAS_10"/>
    <property type="match status" value="1"/>
</dbReference>
<feature type="active site" evidence="10">
    <location>
        <position position="58"/>
    </location>
</feature>
<dbReference type="SUPFAM" id="SSF52738">
    <property type="entry name" value="Methylesterase CheB, C-terminal domain"/>
    <property type="match status" value="1"/>
</dbReference>
<dbReference type="GO" id="GO:0032259">
    <property type="term" value="P:methylation"/>
    <property type="evidence" value="ECO:0007669"/>
    <property type="project" value="UniProtKB-KW"/>
</dbReference>
<comment type="catalytic activity">
    <reaction evidence="2">
        <text>L-glutamyl-[protein] + S-adenosyl-L-methionine = [protein]-L-glutamate 5-O-methyl ester + S-adenosyl-L-homocysteine</text>
        <dbReference type="Rhea" id="RHEA:24452"/>
        <dbReference type="Rhea" id="RHEA-COMP:10208"/>
        <dbReference type="Rhea" id="RHEA-COMP:10311"/>
        <dbReference type="ChEBI" id="CHEBI:29973"/>
        <dbReference type="ChEBI" id="CHEBI:57856"/>
        <dbReference type="ChEBI" id="CHEBI:59789"/>
        <dbReference type="ChEBI" id="CHEBI:82795"/>
        <dbReference type="EC" id="2.1.1.80"/>
    </reaction>
</comment>
<evidence type="ECO:0000256" key="11">
    <source>
        <dbReference type="SAM" id="Coils"/>
    </source>
</evidence>
<evidence type="ECO:0000259" key="15">
    <source>
        <dbReference type="PROSITE" id="PS50123"/>
    </source>
</evidence>
<dbReference type="Pfam" id="PF07536">
    <property type="entry name" value="HWE_HK"/>
    <property type="match status" value="1"/>
</dbReference>
<reference evidence="16 17" key="1">
    <citation type="journal article" date="2014" name="Int. J. Syst. Evol. Microbiol.">
        <title>Complete genome sequence of Corynebacterium casei LMG S-19264T (=DSM 44701T), isolated from a smear-ripened cheese.</title>
        <authorList>
            <consortium name="US DOE Joint Genome Institute (JGI-PGF)"/>
            <person name="Walter F."/>
            <person name="Albersmeier A."/>
            <person name="Kalinowski J."/>
            <person name="Ruckert C."/>
        </authorList>
    </citation>
    <scope>NUCLEOTIDE SEQUENCE [LARGE SCALE GENOMIC DNA]</scope>
    <source>
        <strain evidence="16 17">CGMCC 1.15358</strain>
    </source>
</reference>
<dbReference type="InterPro" id="IPR000780">
    <property type="entry name" value="CheR_MeTrfase"/>
</dbReference>
<dbReference type="Gene3D" id="3.40.50.150">
    <property type="entry name" value="Vaccinia Virus protein VP39"/>
    <property type="match status" value="1"/>
</dbReference>
<dbReference type="SMART" id="SM00911">
    <property type="entry name" value="HWE_HK"/>
    <property type="match status" value="1"/>
</dbReference>
<dbReference type="SUPFAM" id="SSF47757">
    <property type="entry name" value="Chemotaxis receptor methyltransferase CheR, N-terminal domain"/>
    <property type="match status" value="1"/>
</dbReference>
<dbReference type="CDD" id="cd00130">
    <property type="entry name" value="PAS"/>
    <property type="match status" value="1"/>
</dbReference>
<dbReference type="InterPro" id="IPR035965">
    <property type="entry name" value="PAS-like_dom_sf"/>
</dbReference>
<feature type="coiled-coil region" evidence="11">
    <location>
        <begin position="649"/>
        <end position="715"/>
    </location>
</feature>
<comment type="catalytic activity">
    <reaction evidence="1">
        <text>ATP + protein L-histidine = ADP + protein N-phospho-L-histidine.</text>
        <dbReference type="EC" id="2.7.13.3"/>
    </reaction>
</comment>
<dbReference type="InterPro" id="IPR013655">
    <property type="entry name" value="PAS_fold_3"/>
</dbReference>
<dbReference type="InterPro" id="IPR050903">
    <property type="entry name" value="Bact_Chemotaxis_MeTrfase"/>
</dbReference>
<gene>
    <name evidence="16" type="ORF">GCM10010989_24340</name>
</gene>
<dbReference type="PANTHER" id="PTHR24422">
    <property type="entry name" value="CHEMOTAXIS PROTEIN METHYLTRANSFERASE"/>
    <property type="match status" value="1"/>
</dbReference>
<keyword evidence="10" id="KW-0378">Hydrolase</keyword>
<dbReference type="InterPro" id="IPR022642">
    <property type="entry name" value="CheR_C"/>
</dbReference>
<dbReference type="Pfam" id="PF01339">
    <property type="entry name" value="CheB_methylest"/>
    <property type="match status" value="1"/>
</dbReference>
<dbReference type="InterPro" id="IPR036890">
    <property type="entry name" value="HATPase_C_sf"/>
</dbReference>
<dbReference type="GO" id="GO:0005524">
    <property type="term" value="F:ATP binding"/>
    <property type="evidence" value="ECO:0007669"/>
    <property type="project" value="UniProtKB-KW"/>
</dbReference>
<dbReference type="InterPro" id="IPR000014">
    <property type="entry name" value="PAS"/>
</dbReference>
<evidence type="ECO:0000256" key="12">
    <source>
        <dbReference type="SAM" id="MobiDB-lite"/>
    </source>
</evidence>